<dbReference type="AlphaFoldDB" id="A0A1C0Y5I9"/>
<keyword evidence="2" id="KW-1185">Reference proteome</keyword>
<dbReference type="Proteomes" id="UP000093482">
    <property type="component" value="Unassembled WGS sequence"/>
</dbReference>
<reference evidence="1 2" key="1">
    <citation type="submission" date="2016-07" db="EMBL/GenBank/DDBJ databases">
        <title>Caryophanon latum genome sequencing.</title>
        <authorList>
            <person name="Verma A."/>
            <person name="Pal Y."/>
            <person name="Krishnamurthi S."/>
        </authorList>
    </citation>
    <scope>NUCLEOTIDE SEQUENCE [LARGE SCALE GENOMIC DNA]</scope>
    <source>
        <strain evidence="1 2">DSM 14151</strain>
    </source>
</reference>
<protein>
    <recommendedName>
        <fullName evidence="3">DUF3139 domain-containing protein</fullName>
    </recommendedName>
</protein>
<accession>A0A1C0Y5I9</accession>
<evidence type="ECO:0000313" key="2">
    <source>
        <dbReference type="Proteomes" id="UP000093482"/>
    </source>
</evidence>
<dbReference type="RefSeq" id="WP_066466637.1">
    <property type="nucleotide sequence ID" value="NZ_MATO01000096.1"/>
</dbReference>
<sequence length="115" mass="13348">MLKKILLLLICTTVITVSAISLMRYLLVNEVENHLIEEGFDKDQFDTSYYRNISLKGNDSKQVKVIFTSQPDYHFYFYKNDDATIELRTIKDLTTNTRLGTAEEMAPYISKIQAK</sequence>
<name>A0A1C0Y5I9_9BACL</name>
<comment type="caution">
    <text evidence="1">The sequence shown here is derived from an EMBL/GenBank/DDBJ whole genome shotgun (WGS) entry which is preliminary data.</text>
</comment>
<evidence type="ECO:0008006" key="3">
    <source>
        <dbReference type="Google" id="ProtNLM"/>
    </source>
</evidence>
<gene>
    <name evidence="1" type="ORF">A6K76_16300</name>
</gene>
<dbReference type="EMBL" id="MATO01000096">
    <property type="protein sequence ID" value="OCS82442.1"/>
    <property type="molecule type" value="Genomic_DNA"/>
</dbReference>
<evidence type="ECO:0000313" key="1">
    <source>
        <dbReference type="EMBL" id="OCS82442.1"/>
    </source>
</evidence>
<proteinExistence type="predicted"/>
<organism evidence="1 2">
    <name type="scientific">Caryophanon latum</name>
    <dbReference type="NCBI Taxonomy" id="33977"/>
    <lineage>
        <taxon>Bacteria</taxon>
        <taxon>Bacillati</taxon>
        <taxon>Bacillota</taxon>
        <taxon>Bacilli</taxon>
        <taxon>Bacillales</taxon>
        <taxon>Caryophanaceae</taxon>
        <taxon>Caryophanon</taxon>
    </lineage>
</organism>